<sequence>MNTISEDMLNKIYNPIIVCNSTGQVLYTNSIMNSFFEYAKIKILKNIQDLDIDFNYEDILEKGTSHRSILINGLLCPVSIHRLTAQSNSLNIMYMFDSSVINNKTVENVINDIDEVIVIFNELGIIEKMNELCDVLLPFNRCEALGQSIYEISQRGLVKDPIIIDMLKIKEKIYRNVKYPSGKTLAYTAIPFFHNNGDLKGGVLTGRDITRLIKLQTSINLDIKQPETIEYISQSKVIDNIKKMVIRAAAYDSSIFITGESGVGKEIIARMIYNYSSRREKPFITINCGAIPSELLESEFFGYEEGTFTGAKRGGRKGLLEEAHGGTIFLDEIGELPLPMQTKILRVLQENEFTRIGGTTPIRLNIRYISATNISDAELHNSKRFRQDLYYRLNVIPIKIPPIKDRKEDIFPLIKYFLDFYNKKYNRCLRFSPIAIKILYKYDWPGNIRELKNMIERLIVLAANDVISEDDLSIFMNLSEPENPLNDMPSVTINGHSNLNTVYGIVDQIMIPKAIEKYGSVVTASKELGVNPCTIHRKIKSGCIKL</sequence>
<organism evidence="7 8">
    <name type="scientific">Clostridium tagluense</name>
    <dbReference type="NCBI Taxonomy" id="360422"/>
    <lineage>
        <taxon>Bacteria</taxon>
        <taxon>Bacillati</taxon>
        <taxon>Bacillota</taxon>
        <taxon>Clostridia</taxon>
        <taxon>Eubacteriales</taxon>
        <taxon>Clostridiaceae</taxon>
        <taxon>Clostridium</taxon>
    </lineage>
</organism>
<dbReference type="SMART" id="SM00382">
    <property type="entry name" value="AAA"/>
    <property type="match status" value="1"/>
</dbReference>
<protein>
    <submittedName>
        <fullName evidence="7">Fis family transcriptional regulator</fullName>
    </submittedName>
</protein>
<dbReference type="InterPro" id="IPR009057">
    <property type="entry name" value="Homeodomain-like_sf"/>
</dbReference>
<dbReference type="SUPFAM" id="SSF52540">
    <property type="entry name" value="P-loop containing nucleoside triphosphate hydrolases"/>
    <property type="match status" value="1"/>
</dbReference>
<feature type="domain" description="Sigma-54 factor interaction" evidence="6">
    <location>
        <begin position="231"/>
        <end position="460"/>
    </location>
</feature>
<proteinExistence type="predicted"/>
<evidence type="ECO:0000256" key="1">
    <source>
        <dbReference type="ARBA" id="ARBA00022741"/>
    </source>
</evidence>
<dbReference type="Gene3D" id="3.30.450.20">
    <property type="entry name" value="PAS domain"/>
    <property type="match status" value="1"/>
</dbReference>
<evidence type="ECO:0000259" key="6">
    <source>
        <dbReference type="PROSITE" id="PS50045"/>
    </source>
</evidence>
<dbReference type="SUPFAM" id="SSF46689">
    <property type="entry name" value="Homeodomain-like"/>
    <property type="match status" value="1"/>
</dbReference>
<dbReference type="GO" id="GO:0006355">
    <property type="term" value="P:regulation of DNA-templated transcription"/>
    <property type="evidence" value="ECO:0007669"/>
    <property type="project" value="InterPro"/>
</dbReference>
<dbReference type="InterPro" id="IPR058031">
    <property type="entry name" value="AAA_lid_NorR"/>
</dbReference>
<comment type="caution">
    <text evidence="7">The sequence shown here is derived from an EMBL/GenBank/DDBJ whole genome shotgun (WGS) entry which is preliminary data.</text>
</comment>
<keyword evidence="5" id="KW-0804">Transcription</keyword>
<dbReference type="InterPro" id="IPR027417">
    <property type="entry name" value="P-loop_NTPase"/>
</dbReference>
<dbReference type="EMBL" id="BHYK01000007">
    <property type="protein sequence ID" value="GCD09954.1"/>
    <property type="molecule type" value="Genomic_DNA"/>
</dbReference>
<dbReference type="CDD" id="cd00009">
    <property type="entry name" value="AAA"/>
    <property type="match status" value="1"/>
</dbReference>
<gene>
    <name evidence="7" type="ORF">Ctaglu_15770</name>
</gene>
<keyword evidence="3" id="KW-0805">Transcription regulation</keyword>
<dbReference type="Proteomes" id="UP000287872">
    <property type="component" value="Unassembled WGS sequence"/>
</dbReference>
<dbReference type="PROSITE" id="PS00675">
    <property type="entry name" value="SIGMA54_INTERACT_1"/>
    <property type="match status" value="1"/>
</dbReference>
<dbReference type="InterPro" id="IPR025944">
    <property type="entry name" value="Sigma_54_int_dom_CS"/>
</dbReference>
<dbReference type="InterPro" id="IPR003593">
    <property type="entry name" value="AAA+_ATPase"/>
</dbReference>
<dbReference type="PROSITE" id="PS00676">
    <property type="entry name" value="SIGMA54_INTERACT_2"/>
    <property type="match status" value="1"/>
</dbReference>
<dbReference type="GO" id="GO:0003677">
    <property type="term" value="F:DNA binding"/>
    <property type="evidence" value="ECO:0007669"/>
    <property type="project" value="UniProtKB-KW"/>
</dbReference>
<evidence type="ECO:0000256" key="5">
    <source>
        <dbReference type="ARBA" id="ARBA00023163"/>
    </source>
</evidence>
<dbReference type="PANTHER" id="PTHR32071:SF57">
    <property type="entry name" value="C4-DICARBOXYLATE TRANSPORT TRANSCRIPTIONAL REGULATORY PROTEIN DCTD"/>
    <property type="match status" value="1"/>
</dbReference>
<name>A0A401UK80_9CLOT</name>
<accession>A0A401UK80</accession>
<dbReference type="FunFam" id="3.40.50.300:FF:000006">
    <property type="entry name" value="DNA-binding transcriptional regulator NtrC"/>
    <property type="match status" value="1"/>
</dbReference>
<dbReference type="PROSITE" id="PS00688">
    <property type="entry name" value="SIGMA54_INTERACT_3"/>
    <property type="match status" value="1"/>
</dbReference>
<evidence type="ECO:0000256" key="4">
    <source>
        <dbReference type="ARBA" id="ARBA00023125"/>
    </source>
</evidence>
<evidence type="ECO:0000256" key="3">
    <source>
        <dbReference type="ARBA" id="ARBA00023015"/>
    </source>
</evidence>
<evidence type="ECO:0000313" key="7">
    <source>
        <dbReference type="EMBL" id="GCD09954.1"/>
    </source>
</evidence>
<keyword evidence="1" id="KW-0547">Nucleotide-binding</keyword>
<dbReference type="GO" id="GO:0005524">
    <property type="term" value="F:ATP binding"/>
    <property type="evidence" value="ECO:0007669"/>
    <property type="project" value="UniProtKB-KW"/>
</dbReference>
<keyword evidence="4" id="KW-0238">DNA-binding</keyword>
<keyword evidence="8" id="KW-1185">Reference proteome</keyword>
<dbReference type="Pfam" id="PF00158">
    <property type="entry name" value="Sigma54_activat"/>
    <property type="match status" value="1"/>
</dbReference>
<reference evidence="7 8" key="1">
    <citation type="submission" date="2018-11" db="EMBL/GenBank/DDBJ databases">
        <title>Genome sequencing and assembly of Clostridium tagluense strain A121.</title>
        <authorList>
            <person name="Murakami T."/>
            <person name="Segawa T."/>
            <person name="Shcherbakova V.A."/>
            <person name="Mori H."/>
            <person name="Yoshimura Y."/>
        </authorList>
    </citation>
    <scope>NUCLEOTIDE SEQUENCE [LARGE SCALE GENOMIC DNA]</scope>
    <source>
        <strain evidence="7 8">A121</strain>
    </source>
</reference>
<dbReference type="AlphaFoldDB" id="A0A401UK80"/>
<dbReference type="InterPro" id="IPR002078">
    <property type="entry name" value="Sigma_54_int"/>
</dbReference>
<dbReference type="PANTHER" id="PTHR32071">
    <property type="entry name" value="TRANSCRIPTIONAL REGULATORY PROTEIN"/>
    <property type="match status" value="1"/>
</dbReference>
<dbReference type="OrthoDB" id="9803970at2"/>
<dbReference type="RefSeq" id="WP_124999860.1">
    <property type="nucleotide sequence ID" value="NZ_BHYK01000007.1"/>
</dbReference>
<dbReference type="InterPro" id="IPR025662">
    <property type="entry name" value="Sigma_54_int_dom_ATP-bd_1"/>
</dbReference>
<evidence type="ECO:0000313" key="8">
    <source>
        <dbReference type="Proteomes" id="UP000287872"/>
    </source>
</evidence>
<evidence type="ECO:0000256" key="2">
    <source>
        <dbReference type="ARBA" id="ARBA00022840"/>
    </source>
</evidence>
<dbReference type="PROSITE" id="PS50045">
    <property type="entry name" value="SIGMA54_INTERACT_4"/>
    <property type="match status" value="1"/>
</dbReference>
<dbReference type="InterPro" id="IPR025943">
    <property type="entry name" value="Sigma_54_int_dom_ATP-bd_2"/>
</dbReference>
<dbReference type="Pfam" id="PF25601">
    <property type="entry name" value="AAA_lid_14"/>
    <property type="match status" value="1"/>
</dbReference>
<dbReference type="Gene3D" id="1.10.8.60">
    <property type="match status" value="1"/>
</dbReference>
<keyword evidence="2" id="KW-0067">ATP-binding</keyword>
<dbReference type="Gene3D" id="3.40.50.300">
    <property type="entry name" value="P-loop containing nucleotide triphosphate hydrolases"/>
    <property type="match status" value="1"/>
</dbReference>